<dbReference type="GO" id="GO:0016020">
    <property type="term" value="C:membrane"/>
    <property type="evidence" value="ECO:0007669"/>
    <property type="project" value="UniProtKB-SubCell"/>
</dbReference>
<evidence type="ECO:0000313" key="10">
    <source>
        <dbReference type="Proteomes" id="UP000187074"/>
    </source>
</evidence>
<feature type="transmembrane region" description="Helical" evidence="8">
    <location>
        <begin position="39"/>
        <end position="62"/>
    </location>
</feature>
<feature type="transmembrane region" description="Helical" evidence="8">
    <location>
        <begin position="146"/>
        <end position="165"/>
    </location>
</feature>
<evidence type="ECO:0000256" key="5">
    <source>
        <dbReference type="ARBA" id="ARBA00022692"/>
    </source>
</evidence>
<dbReference type="AlphaFoldDB" id="A0A1R1B921"/>
<protein>
    <submittedName>
        <fullName evidence="9">1,4-dihydroxy-2-naphthoate polyprenyltransferase</fullName>
    </submittedName>
</protein>
<dbReference type="STRING" id="1401.BK123_03195"/>
<keyword evidence="4 9" id="KW-0808">Transferase</keyword>
<dbReference type="Pfam" id="PF01040">
    <property type="entry name" value="UbiA"/>
    <property type="match status" value="1"/>
</dbReference>
<dbReference type="Gene3D" id="1.10.357.140">
    <property type="entry name" value="UbiA prenyltransferase"/>
    <property type="match status" value="1"/>
</dbReference>
<evidence type="ECO:0000256" key="8">
    <source>
        <dbReference type="SAM" id="Phobius"/>
    </source>
</evidence>
<dbReference type="OrthoDB" id="9767568at2"/>
<comment type="pathway">
    <text evidence="2">Quinol/quinone metabolism; menaquinone biosynthesis.</text>
</comment>
<dbReference type="EMBL" id="MRTF01000001">
    <property type="protein sequence ID" value="OME96611.1"/>
    <property type="molecule type" value="Genomic_DNA"/>
</dbReference>
<dbReference type="CDD" id="cd13962">
    <property type="entry name" value="PT_UbiA_UBIAD1"/>
    <property type="match status" value="1"/>
</dbReference>
<reference evidence="9 10" key="1">
    <citation type="submission" date="2016-11" db="EMBL/GenBank/DDBJ databases">
        <title>Paenibacillus species isolates.</title>
        <authorList>
            <person name="Beno S.M."/>
        </authorList>
    </citation>
    <scope>NUCLEOTIDE SEQUENCE [LARGE SCALE GENOMIC DNA]</scope>
    <source>
        <strain evidence="9 10">FSL F4-0100</strain>
    </source>
</reference>
<accession>A0A1R1B921</accession>
<dbReference type="Proteomes" id="UP000187074">
    <property type="component" value="Unassembled WGS sequence"/>
</dbReference>
<feature type="transmembrane region" description="Helical" evidence="8">
    <location>
        <begin position="241"/>
        <end position="270"/>
    </location>
</feature>
<name>A0A1R1B921_PAELA</name>
<evidence type="ECO:0000256" key="4">
    <source>
        <dbReference type="ARBA" id="ARBA00022679"/>
    </source>
</evidence>
<evidence type="ECO:0000313" key="9">
    <source>
        <dbReference type="EMBL" id="OME96611.1"/>
    </source>
</evidence>
<organism evidence="9 10">
    <name type="scientific">Paenibacillus lautus</name>
    <name type="common">Bacillus lautus</name>
    <dbReference type="NCBI Taxonomy" id="1401"/>
    <lineage>
        <taxon>Bacteria</taxon>
        <taxon>Bacillati</taxon>
        <taxon>Bacillota</taxon>
        <taxon>Bacilli</taxon>
        <taxon>Bacillales</taxon>
        <taxon>Paenibacillaceae</taxon>
        <taxon>Paenibacillus</taxon>
    </lineage>
</organism>
<dbReference type="PIRSF" id="PIRSF005355">
    <property type="entry name" value="UBIAD1"/>
    <property type="match status" value="1"/>
</dbReference>
<dbReference type="InterPro" id="IPR026046">
    <property type="entry name" value="UBIAD1"/>
</dbReference>
<dbReference type="NCBIfam" id="NF004752">
    <property type="entry name" value="PRK06080.1-4"/>
    <property type="match status" value="1"/>
</dbReference>
<comment type="subcellular location">
    <subcellularLocation>
        <location evidence="1">Membrane</location>
        <topology evidence="1">Multi-pass membrane protein</topology>
    </subcellularLocation>
</comment>
<comment type="caution">
    <text evidence="9">The sequence shown here is derived from an EMBL/GenBank/DDBJ whole genome shotgun (WGS) entry which is preliminary data.</text>
</comment>
<dbReference type="RefSeq" id="WP_076320961.1">
    <property type="nucleotide sequence ID" value="NZ_MRTF01000001.1"/>
</dbReference>
<feature type="transmembrane region" description="Helical" evidence="8">
    <location>
        <begin position="115"/>
        <end position="134"/>
    </location>
</feature>
<dbReference type="GO" id="GO:0042371">
    <property type="term" value="P:vitamin K biosynthetic process"/>
    <property type="evidence" value="ECO:0007669"/>
    <property type="project" value="TreeGrafter"/>
</dbReference>
<dbReference type="InterPro" id="IPR044878">
    <property type="entry name" value="UbiA_sf"/>
</dbReference>
<dbReference type="UniPathway" id="UPA00079"/>
<evidence type="ECO:0000256" key="2">
    <source>
        <dbReference type="ARBA" id="ARBA00004863"/>
    </source>
</evidence>
<dbReference type="PANTHER" id="PTHR13929">
    <property type="entry name" value="1,4-DIHYDROXY-2-NAPHTHOATE OCTAPRENYLTRANSFERASE"/>
    <property type="match status" value="1"/>
</dbReference>
<sequence length="320" mass="35647">MGIRAFFKLVEIQTKVASMIPFLFGTLYALFRFQQFDGYHFALMLASLLSFDMATTAINNYYDYKKAIKKNGFGYEEHNAIVRYNLKEPAVVSVIILLLLTAIGAGIALFLSTGWLILLLGGLSFAVGILYSFGPIPISRMPLGELFSGLFMGFVIIFISAWIHAEGNHLAVLDMHGSVLSFQVNLPEVLLLLVVSLPAILGIANIMLANNICDMDEDMENKRYTLPVYIGFRPSLKLFRILYCLAYLDLAALLLMKVHPVVVLLVFVTLVPIYKKSAVFTSHPSKEKTFVIAVQNFVLMNLARIAALGVAVVWTSRPFF</sequence>
<keyword evidence="6 8" id="KW-1133">Transmembrane helix</keyword>
<dbReference type="GO" id="GO:0009234">
    <property type="term" value="P:menaquinone biosynthetic process"/>
    <property type="evidence" value="ECO:0007669"/>
    <property type="project" value="UniProtKB-UniPathway"/>
</dbReference>
<evidence type="ECO:0000256" key="1">
    <source>
        <dbReference type="ARBA" id="ARBA00004141"/>
    </source>
</evidence>
<evidence type="ECO:0000256" key="3">
    <source>
        <dbReference type="ARBA" id="ARBA00022428"/>
    </source>
</evidence>
<feature type="transmembrane region" description="Helical" evidence="8">
    <location>
        <begin position="90"/>
        <end position="109"/>
    </location>
</feature>
<feature type="transmembrane region" description="Helical" evidence="8">
    <location>
        <begin position="189"/>
        <end position="213"/>
    </location>
</feature>
<dbReference type="PANTHER" id="PTHR13929:SF0">
    <property type="entry name" value="UBIA PRENYLTRANSFERASE DOMAIN-CONTAINING PROTEIN 1"/>
    <property type="match status" value="1"/>
</dbReference>
<keyword evidence="3" id="KW-0474">Menaquinone biosynthesis</keyword>
<dbReference type="GO" id="GO:0004659">
    <property type="term" value="F:prenyltransferase activity"/>
    <property type="evidence" value="ECO:0007669"/>
    <property type="project" value="InterPro"/>
</dbReference>
<dbReference type="InterPro" id="IPR000537">
    <property type="entry name" value="UbiA_prenyltransferase"/>
</dbReference>
<evidence type="ECO:0000256" key="6">
    <source>
        <dbReference type="ARBA" id="ARBA00022989"/>
    </source>
</evidence>
<keyword evidence="7 8" id="KW-0472">Membrane</keyword>
<keyword evidence="5 8" id="KW-0812">Transmembrane</keyword>
<proteinExistence type="predicted"/>
<gene>
    <name evidence="9" type="ORF">BK123_03195</name>
</gene>
<evidence type="ECO:0000256" key="7">
    <source>
        <dbReference type="ARBA" id="ARBA00023136"/>
    </source>
</evidence>
<feature type="transmembrane region" description="Helical" evidence="8">
    <location>
        <begin position="290"/>
        <end position="314"/>
    </location>
</feature>
<feature type="transmembrane region" description="Helical" evidence="8">
    <location>
        <begin position="12"/>
        <end position="33"/>
    </location>
</feature>